<comment type="caution">
    <text evidence="2">The sequence shown here is derived from an EMBL/GenBank/DDBJ whole genome shotgun (WGS) entry which is preliminary data.</text>
</comment>
<dbReference type="EMBL" id="JAHLUN010000002">
    <property type="protein sequence ID" value="KAG7768085.1"/>
    <property type="molecule type" value="Genomic_DNA"/>
</dbReference>
<accession>A0AAN6D6M8</accession>
<gene>
    <name evidence="2" type="ORF">KL933_001723</name>
    <name evidence="3" type="ORF">KL946_000903</name>
</gene>
<dbReference type="Proteomes" id="UP000738402">
    <property type="component" value="Unassembled WGS sequence"/>
</dbReference>
<dbReference type="AlphaFoldDB" id="A0AAN6D6M8"/>
<dbReference type="EMBL" id="JAHLUH010000004">
    <property type="protein sequence ID" value="KAG7728490.1"/>
    <property type="molecule type" value="Genomic_DNA"/>
</dbReference>
<evidence type="ECO:0000256" key="1">
    <source>
        <dbReference type="SAM" id="MobiDB-lite"/>
    </source>
</evidence>
<keyword evidence="4" id="KW-1185">Reference proteome</keyword>
<evidence type="ECO:0000313" key="3">
    <source>
        <dbReference type="EMBL" id="KAG7768085.1"/>
    </source>
</evidence>
<sequence>MDNVPNDFPDIRTDLLADFHAYHAACGKLWELEQLNTRRLDWIKTISQLINVIQVINDAEQRHSQTLKELNNLRRTAKQKQVPFSSSRSSGLRPVAVRAGKTAVKSSLSTNTPIKAFPSKTSTPVSARVTTPSSVRKTLLKATNTPQSVSAKTRSIFEDDDDNEDDALPDLKTVVRPKIQLKRKNLETSAHDSSPSIQTDDEFTSPIYKRIKQTQERNSVSLKAPAPIGISPLKRRNENLKSGIFGR</sequence>
<proteinExistence type="predicted"/>
<name>A0AAN6D6M8_9ASCO</name>
<evidence type="ECO:0000313" key="5">
    <source>
        <dbReference type="Proteomes" id="UP000738402"/>
    </source>
</evidence>
<evidence type="ECO:0000313" key="4">
    <source>
        <dbReference type="Proteomes" id="UP000697297"/>
    </source>
</evidence>
<protein>
    <submittedName>
        <fullName evidence="2">Uncharacterized protein</fullName>
    </submittedName>
</protein>
<evidence type="ECO:0000313" key="2">
    <source>
        <dbReference type="EMBL" id="KAG7728490.1"/>
    </source>
</evidence>
<organism evidence="2 5">
    <name type="scientific">Ogataea haglerorum</name>
    <dbReference type="NCBI Taxonomy" id="1937702"/>
    <lineage>
        <taxon>Eukaryota</taxon>
        <taxon>Fungi</taxon>
        <taxon>Dikarya</taxon>
        <taxon>Ascomycota</taxon>
        <taxon>Saccharomycotina</taxon>
        <taxon>Pichiomycetes</taxon>
        <taxon>Pichiales</taxon>
        <taxon>Pichiaceae</taxon>
        <taxon>Ogataea</taxon>
    </lineage>
</organism>
<reference evidence="2 4" key="1">
    <citation type="journal article" date="2021" name="G3 (Bethesda)">
        <title>Genomic diversity, chromosomal rearrangements, and interspecies hybridization in the ogataea polymorpha species complex.</title>
        <authorList>
            <person name="Hanson S.J."/>
            <person name="Cinneide E.O."/>
            <person name="Salzberg L.I."/>
            <person name="Wolfe K.H."/>
            <person name="McGowan J."/>
            <person name="Fitzpatrick D.A."/>
            <person name="Matlin K."/>
        </authorList>
    </citation>
    <scope>NUCLEOTIDE SEQUENCE</scope>
    <source>
        <strain evidence="3">81-436-3</strain>
        <strain evidence="2">83-405-1</strain>
    </source>
</reference>
<dbReference type="Proteomes" id="UP000697297">
    <property type="component" value="Unassembled WGS sequence"/>
</dbReference>
<feature type="region of interest" description="Disordered" evidence="1">
    <location>
        <begin position="185"/>
        <end position="247"/>
    </location>
</feature>